<evidence type="ECO:0000256" key="1">
    <source>
        <dbReference type="SAM" id="SignalP"/>
    </source>
</evidence>
<dbReference type="InterPro" id="IPR021903">
    <property type="entry name" value="DUF3515"/>
</dbReference>
<organism evidence="2 3">
    <name type="scientific">Streptomyces atriruber</name>
    <dbReference type="NCBI Taxonomy" id="545121"/>
    <lineage>
        <taxon>Bacteria</taxon>
        <taxon>Bacillati</taxon>
        <taxon>Actinomycetota</taxon>
        <taxon>Actinomycetes</taxon>
        <taxon>Kitasatosporales</taxon>
        <taxon>Streptomycetaceae</taxon>
        <taxon>Streptomyces</taxon>
    </lineage>
</organism>
<accession>A0ABV3BM53</accession>
<evidence type="ECO:0000313" key="3">
    <source>
        <dbReference type="Proteomes" id="UP001551176"/>
    </source>
</evidence>
<dbReference type="PROSITE" id="PS51257">
    <property type="entry name" value="PROKAR_LIPOPROTEIN"/>
    <property type="match status" value="1"/>
</dbReference>
<feature type="signal peptide" evidence="1">
    <location>
        <begin position="1"/>
        <end position="23"/>
    </location>
</feature>
<feature type="chain" id="PRO_5045847129" evidence="1">
    <location>
        <begin position="24"/>
        <end position="167"/>
    </location>
</feature>
<dbReference type="RefSeq" id="WP_359348830.1">
    <property type="nucleotide sequence ID" value="NZ_JBEYXV010000007.1"/>
</dbReference>
<name>A0ABV3BM53_9ACTN</name>
<sequence>MNFPHLRRCLTGTSALALLIATAACSATDDEASVVVPSPDAKAAGLCRDLHEQLPEKVDGLGRTDPGPKSELTAGWGDPAIILRCGVPRPPKMIDPAYAPKNGVKVNGVAWLLEKEDDGSYTFTTGARLAYVEVTLPEERTADGLGPLTDFAGPVKKTIPVGIGKSS</sequence>
<keyword evidence="3" id="KW-1185">Reference proteome</keyword>
<dbReference type="EMBL" id="JBEYXV010000007">
    <property type="protein sequence ID" value="MEU6822101.1"/>
    <property type="molecule type" value="Genomic_DNA"/>
</dbReference>
<dbReference type="Proteomes" id="UP001551176">
    <property type="component" value="Unassembled WGS sequence"/>
</dbReference>
<dbReference type="Pfam" id="PF12028">
    <property type="entry name" value="DUF3515"/>
    <property type="match status" value="1"/>
</dbReference>
<proteinExistence type="predicted"/>
<protein>
    <submittedName>
        <fullName evidence="2">DUF3515 domain-containing protein</fullName>
    </submittedName>
</protein>
<reference evidence="2 3" key="1">
    <citation type="submission" date="2024-06" db="EMBL/GenBank/DDBJ databases">
        <title>The Natural Products Discovery Center: Release of the First 8490 Sequenced Strains for Exploring Actinobacteria Biosynthetic Diversity.</title>
        <authorList>
            <person name="Kalkreuter E."/>
            <person name="Kautsar S.A."/>
            <person name="Yang D."/>
            <person name="Bader C.D."/>
            <person name="Teijaro C.N."/>
            <person name="Fluegel L."/>
            <person name="Davis C.M."/>
            <person name="Simpson J.R."/>
            <person name="Lauterbach L."/>
            <person name="Steele A.D."/>
            <person name="Gui C."/>
            <person name="Meng S."/>
            <person name="Li G."/>
            <person name="Viehrig K."/>
            <person name="Ye F."/>
            <person name="Su P."/>
            <person name="Kiefer A.F."/>
            <person name="Nichols A."/>
            <person name="Cepeda A.J."/>
            <person name="Yan W."/>
            <person name="Fan B."/>
            <person name="Jiang Y."/>
            <person name="Adhikari A."/>
            <person name="Zheng C.-J."/>
            <person name="Schuster L."/>
            <person name="Cowan T.M."/>
            <person name="Smanski M.J."/>
            <person name="Chevrette M.G."/>
            <person name="De Carvalho L.P.S."/>
            <person name="Shen B."/>
        </authorList>
    </citation>
    <scope>NUCLEOTIDE SEQUENCE [LARGE SCALE GENOMIC DNA]</scope>
    <source>
        <strain evidence="2 3">NPDC046838</strain>
    </source>
</reference>
<gene>
    <name evidence="2" type="ORF">ABZ921_15855</name>
</gene>
<keyword evidence="1" id="KW-0732">Signal</keyword>
<comment type="caution">
    <text evidence="2">The sequence shown here is derived from an EMBL/GenBank/DDBJ whole genome shotgun (WGS) entry which is preliminary data.</text>
</comment>
<evidence type="ECO:0000313" key="2">
    <source>
        <dbReference type="EMBL" id="MEU6822101.1"/>
    </source>
</evidence>